<dbReference type="Proteomes" id="UP000253782">
    <property type="component" value="Unassembled WGS sequence"/>
</dbReference>
<dbReference type="RefSeq" id="WP_114846987.1">
    <property type="nucleotide sequence ID" value="NZ_JBHSPE010000010.1"/>
</dbReference>
<name>A0A369UP54_9GAMM</name>
<feature type="region of interest" description="Disordered" evidence="2">
    <location>
        <begin position="51"/>
        <end position="73"/>
    </location>
</feature>
<dbReference type="GO" id="GO:0042578">
    <property type="term" value="F:phosphoric ester hydrolase activity"/>
    <property type="evidence" value="ECO:0007669"/>
    <property type="project" value="UniProtKB-ARBA"/>
</dbReference>
<evidence type="ECO:0000313" key="3">
    <source>
        <dbReference type="EMBL" id="RDD80109.1"/>
    </source>
</evidence>
<protein>
    <recommendedName>
        <fullName evidence="5">Phosphoesterase</fullName>
    </recommendedName>
</protein>
<gene>
    <name evidence="3" type="ORF">DVJ77_18355</name>
</gene>
<dbReference type="GO" id="GO:0009395">
    <property type="term" value="P:phospholipid catabolic process"/>
    <property type="evidence" value="ECO:0007669"/>
    <property type="project" value="TreeGrafter"/>
</dbReference>
<dbReference type="EMBL" id="QQAH01000020">
    <property type="protein sequence ID" value="RDD80109.1"/>
    <property type="molecule type" value="Genomic_DNA"/>
</dbReference>
<evidence type="ECO:0008006" key="5">
    <source>
        <dbReference type="Google" id="ProtNLM"/>
    </source>
</evidence>
<dbReference type="InterPro" id="IPR017850">
    <property type="entry name" value="Alkaline_phosphatase_core_sf"/>
</dbReference>
<dbReference type="InterPro" id="IPR007312">
    <property type="entry name" value="Phosphoesterase"/>
</dbReference>
<dbReference type="OrthoDB" id="9770871at2"/>
<dbReference type="AlphaFoldDB" id="A0A369UP54"/>
<dbReference type="PANTHER" id="PTHR31956">
    <property type="entry name" value="NON-SPECIFIC PHOSPHOLIPASE C4-RELATED"/>
    <property type="match status" value="1"/>
</dbReference>
<dbReference type="PANTHER" id="PTHR31956:SF1">
    <property type="entry name" value="NON-SPECIFIC PHOSPHOLIPASE C1"/>
    <property type="match status" value="1"/>
</dbReference>
<sequence>MSEDASSASNPASESVEIQHVFIVMLENRSFDHLLGSLPWLPADSSVSSSNMETDSHLFKDREGRNLAPNEPTASSVRQLPLVLDYLTIGDYPHSYYHVTQSLGIQGQSKVGFVNSVVKSDLEDLGLPSETPGAAANVLMKKAVALRKTVSLFSDHKFDYNGGCSIDSTSLCGAPDVWLKNNDVLRRHQAMSYYPYGSLKVFHKLAEEFCVCDRYFASIPGPTWPNRLFALLGSSDGWLSQPDTSWIIKQSTGFEKTSVFDLFTNLEQWRVYTNGSFGSFSEVFSEAVDDDTITNHGTIDDFKAECRGYSPNPPSPITPRLPKFLWVEPTYAGLHAQDAHPYHSMANAEHFISEIYGAIRGNEELWKRSLLIVTFDEHGGLYDHVAPPKKGDEDPLTGARPVVPPKPGATSFREPDVAPPFKYDQFGVRVPCLLISPWVRKGSVDSVWHDHASLIKEVADRLNLNLDRMNSGVGRSGDLDRIRASQNFKDGKDRAGAKVFIEGVPRTDCITARELASLSPSYMDSPFPWETKPGISDVFVGEFKPDGTTSAYVRAISTVHSIDVSLKGFSSKSLALPAVSSPDFLPPQFAPISTTFSKPFTISCDAGPLQAILTVTGRMVRIEAGGARTLANCTVPDATLSYTSRGTPLIDNPLNHLPSGLYCFFNRYWSAIIASGNQLRWGDNSAPKYVRYDAIQHTIRLVDSTDPAATGPYLFVPTHQDHGRYYVLMTDDTSTLQDFQWKSWVITGPADGRNHLRILYSPAGRKSGAADGPLTSTGGDDNRLYVIAGGIPPVADDLQTFYALRVSTDTSPESRNLPTGLYKFFNTSWQPIECSQFENISNYGWLKPARPGTNTVFKYNKEEKKLQVYWSLPPGHYIATGDVSVTDNNHPTYPNVLQNPPLHTNEGWTVNPSDLPWAGAAKADGRTALGLFYSNDSFPERKGAMTNTVTPPPPPRSQSRPMNVVHDARSWPHQSQFQLFGLVSDGRVDPARVAAIELPSGKYQLLTMGNDILDVVTLGGVNMPRHRGGAAESTAMLTYSRQDHTIYFKSGTTEGYLSMGNGTRSLSIVSAPSEFDVGARSWVMCYPGQSEASAMGIQILFCPFEYEDTYYGPGTVSSTGGAADTLFIIEDGDNNNLSDRRYKLYRTQNKPASHLGCYSTPGVDIPDGYYFVQAYRPDIVFPHWDLTSIGDTVRTHFGSTFKYMALTVPEGQRAGGVVYVCLGNELPANLAKVDGANCSQQLEGTSGAVGCKPDSIGCSHTPGVATSWALYQLCSDPA</sequence>
<reference evidence="3 4" key="1">
    <citation type="submission" date="2018-07" db="EMBL/GenBank/DDBJ databases">
        <title>Dyella tabacisoli L4-6T, whole genome shotgun sequence.</title>
        <authorList>
            <person name="Zhou X.-K."/>
            <person name="Li W.-J."/>
            <person name="Duan Y.-Q."/>
        </authorList>
    </citation>
    <scope>NUCLEOTIDE SEQUENCE [LARGE SCALE GENOMIC DNA]</scope>
    <source>
        <strain evidence="3 4">L4-6</strain>
    </source>
</reference>
<comment type="caution">
    <text evidence="3">The sequence shown here is derived from an EMBL/GenBank/DDBJ whole genome shotgun (WGS) entry which is preliminary data.</text>
</comment>
<organism evidence="3 4">
    <name type="scientific">Dyella tabacisoli</name>
    <dbReference type="NCBI Taxonomy" id="2282381"/>
    <lineage>
        <taxon>Bacteria</taxon>
        <taxon>Pseudomonadati</taxon>
        <taxon>Pseudomonadota</taxon>
        <taxon>Gammaproteobacteria</taxon>
        <taxon>Lysobacterales</taxon>
        <taxon>Rhodanobacteraceae</taxon>
        <taxon>Dyella</taxon>
    </lineage>
</organism>
<evidence type="ECO:0000313" key="4">
    <source>
        <dbReference type="Proteomes" id="UP000253782"/>
    </source>
</evidence>
<accession>A0A369UP54</accession>
<dbReference type="Pfam" id="PF04185">
    <property type="entry name" value="Phosphoesterase"/>
    <property type="match status" value="1"/>
</dbReference>
<dbReference type="Gene3D" id="3.40.720.10">
    <property type="entry name" value="Alkaline Phosphatase, subunit A"/>
    <property type="match status" value="2"/>
</dbReference>
<evidence type="ECO:0000256" key="2">
    <source>
        <dbReference type="SAM" id="MobiDB-lite"/>
    </source>
</evidence>
<feature type="region of interest" description="Disordered" evidence="2">
    <location>
        <begin position="386"/>
        <end position="414"/>
    </location>
</feature>
<feature type="region of interest" description="Disordered" evidence="2">
    <location>
        <begin position="942"/>
        <end position="962"/>
    </location>
</feature>
<keyword evidence="4" id="KW-1185">Reference proteome</keyword>
<feature type="compositionally biased region" description="Basic and acidic residues" evidence="2">
    <location>
        <begin position="54"/>
        <end position="65"/>
    </location>
</feature>
<keyword evidence="1" id="KW-0378">Hydrolase</keyword>
<proteinExistence type="predicted"/>
<evidence type="ECO:0000256" key="1">
    <source>
        <dbReference type="ARBA" id="ARBA00022801"/>
    </source>
</evidence>